<dbReference type="Pfam" id="PF17147">
    <property type="entry name" value="PFOR_II"/>
    <property type="match status" value="1"/>
</dbReference>
<name>H5SNL4_9BACT</name>
<organism evidence="4">
    <name type="scientific">uncultured Acetothermia bacterium</name>
    <dbReference type="NCBI Taxonomy" id="236499"/>
    <lineage>
        <taxon>Bacteria</taxon>
        <taxon>Candidatus Bipolaricaulota</taxon>
        <taxon>environmental samples</taxon>
    </lineage>
</organism>
<dbReference type="CDD" id="cd07034">
    <property type="entry name" value="TPP_PYR_PFOR_IOR-alpha_like"/>
    <property type="match status" value="1"/>
</dbReference>
<dbReference type="InterPro" id="IPR029061">
    <property type="entry name" value="THDP-binding"/>
</dbReference>
<dbReference type="PANTHER" id="PTHR32154:SF14">
    <property type="entry name" value="2-OXOGLUTARATE SYNTHASE SUBUNIT KORA"/>
    <property type="match status" value="1"/>
</dbReference>
<dbReference type="SUPFAM" id="SSF52922">
    <property type="entry name" value="TK C-terminal domain-like"/>
    <property type="match status" value="1"/>
</dbReference>
<feature type="domain" description="Pyruvate:ferredoxin oxidoreductase core" evidence="3">
    <location>
        <begin position="267"/>
        <end position="361"/>
    </location>
</feature>
<sequence length="378" mass="41186">MREQELVQGNEACARGAIYAGCRFFAGYPITPSSEIMEYLARELPKVGGICLQMEDEIASISAVIGASWGGAKAMTATSGPGFSLMQESIGYAAITETPCVIVDAQRGGPSTGMPTKVSQGDVMQARWGTHGDHPVIVLTASWVREVFEMTVHAFNLAERYRVPVILLLDEVLAHLRENVVLPQPGELEVISRARPERLDNFKPFLDETMVNFGEGGHIMVTGMSHDEVGFPAQGKKAAEQLQRILQKIESRAAELALSRAHSLEDAKAVIISYGITSRAVEEAVRLLRAEGLAVGWLDLKTLWPFPDKLVRSCTEHAQYVLVPELNAGQLVREVERAVGGRAPVEHLGRLDGHLISPEEIAARVHSACTMSERSLTV</sequence>
<dbReference type="GO" id="GO:0006979">
    <property type="term" value="P:response to oxidative stress"/>
    <property type="evidence" value="ECO:0007669"/>
    <property type="project" value="TreeGrafter"/>
</dbReference>
<dbReference type="Gene3D" id="3.40.50.920">
    <property type="match status" value="1"/>
</dbReference>
<dbReference type="InterPro" id="IPR033412">
    <property type="entry name" value="PFOR_II"/>
</dbReference>
<gene>
    <name evidence="4" type="ORF">HGMM_F52D02C29</name>
</gene>
<dbReference type="FunFam" id="3.40.50.970:FF:000022">
    <property type="entry name" value="2-oxoglutarate ferredoxin oxidoreductase alpha subunit"/>
    <property type="match status" value="1"/>
</dbReference>
<dbReference type="InterPro" id="IPR009014">
    <property type="entry name" value="Transketo_C/PFOR_II"/>
</dbReference>
<dbReference type="InterPro" id="IPR002880">
    <property type="entry name" value="Pyrv_Fd/Flavodoxin_OxRdtase_N"/>
</dbReference>
<evidence type="ECO:0000259" key="3">
    <source>
        <dbReference type="Pfam" id="PF17147"/>
    </source>
</evidence>
<dbReference type="PANTHER" id="PTHR32154">
    <property type="entry name" value="PYRUVATE-FLAVODOXIN OXIDOREDUCTASE-RELATED"/>
    <property type="match status" value="1"/>
</dbReference>
<reference evidence="4" key="1">
    <citation type="journal article" date="2005" name="Environ. Microbiol.">
        <title>Genetic and functional properties of uncultivated thermophilic crenarchaeotes from a subsurface gold mine as revealed by analysis of genome fragments.</title>
        <authorList>
            <person name="Nunoura T."/>
            <person name="Hirayama H."/>
            <person name="Takami H."/>
            <person name="Oida H."/>
            <person name="Nishi S."/>
            <person name="Shimamura S."/>
            <person name="Suzuki Y."/>
            <person name="Inagaki F."/>
            <person name="Takai K."/>
            <person name="Nealson K.H."/>
            <person name="Horikoshi K."/>
        </authorList>
    </citation>
    <scope>NUCLEOTIDE SEQUENCE</scope>
</reference>
<protein>
    <submittedName>
        <fullName evidence="4">2-oxoglutarate ferredoxin oxidoreductase subunit alpha</fullName>
    </submittedName>
</protein>
<feature type="domain" description="Pyruvate flavodoxin/ferredoxin oxidoreductase pyrimidine binding" evidence="2">
    <location>
        <begin position="16"/>
        <end position="235"/>
    </location>
</feature>
<keyword evidence="1" id="KW-0560">Oxidoreductase</keyword>
<accession>H5SNL4</accession>
<dbReference type="AlphaFoldDB" id="H5SNL4"/>
<evidence type="ECO:0000313" key="4">
    <source>
        <dbReference type="EMBL" id="BAL57750.1"/>
    </source>
</evidence>
<dbReference type="EMBL" id="AP011783">
    <property type="protein sequence ID" value="BAL57750.1"/>
    <property type="molecule type" value="Genomic_DNA"/>
</dbReference>
<reference evidence="4" key="2">
    <citation type="journal article" date="2012" name="PLoS ONE">
        <title>A Deeply Branching Thermophilic Bacterium with an Ancient Acetyl-CoA Pathway Dominates a Subsurface Ecosystem.</title>
        <authorList>
            <person name="Takami H."/>
            <person name="Noguchi H."/>
            <person name="Takaki Y."/>
            <person name="Uchiyama I."/>
            <person name="Toyoda A."/>
            <person name="Nishi S."/>
            <person name="Chee G.-J."/>
            <person name="Arai W."/>
            <person name="Nunoura T."/>
            <person name="Itoh T."/>
            <person name="Hattori M."/>
            <person name="Takai K."/>
        </authorList>
    </citation>
    <scope>NUCLEOTIDE SEQUENCE</scope>
</reference>
<dbReference type="NCBIfam" id="NF006412">
    <property type="entry name" value="PRK08659.1"/>
    <property type="match status" value="1"/>
</dbReference>
<dbReference type="Gene3D" id="3.40.50.970">
    <property type="match status" value="1"/>
</dbReference>
<dbReference type="InterPro" id="IPR050722">
    <property type="entry name" value="Pyruvate:ferred/Flavod_OxRd"/>
</dbReference>
<dbReference type="GO" id="GO:0016491">
    <property type="term" value="F:oxidoreductase activity"/>
    <property type="evidence" value="ECO:0007669"/>
    <property type="project" value="UniProtKB-KW"/>
</dbReference>
<dbReference type="Pfam" id="PF01855">
    <property type="entry name" value="POR_N"/>
    <property type="match status" value="1"/>
</dbReference>
<evidence type="ECO:0000256" key="1">
    <source>
        <dbReference type="ARBA" id="ARBA00023002"/>
    </source>
</evidence>
<dbReference type="SUPFAM" id="SSF52518">
    <property type="entry name" value="Thiamin diphosphate-binding fold (THDP-binding)"/>
    <property type="match status" value="1"/>
</dbReference>
<proteinExistence type="predicted"/>
<evidence type="ECO:0000259" key="2">
    <source>
        <dbReference type="Pfam" id="PF01855"/>
    </source>
</evidence>